<feature type="repeat" description="WD" evidence="17">
    <location>
        <begin position="1101"/>
        <end position="1132"/>
    </location>
</feature>
<dbReference type="Proteomes" id="UP000186817">
    <property type="component" value="Unassembled WGS sequence"/>
</dbReference>
<dbReference type="PANTHER" id="PTHR43995">
    <property type="entry name" value="PRE-MRNA-PROCESSING FACTOR 19"/>
    <property type="match status" value="1"/>
</dbReference>
<dbReference type="InterPro" id="IPR001680">
    <property type="entry name" value="WD40_rpt"/>
</dbReference>
<keyword evidence="9 18" id="KW-0808">Transferase</keyword>
<feature type="transmembrane region" description="Helical" evidence="21">
    <location>
        <begin position="290"/>
        <end position="309"/>
    </location>
</feature>
<protein>
    <recommendedName>
        <fullName evidence="6 18">Pre-mRNA-processing factor 19</fullName>
        <ecNumber evidence="5 18">2.3.2.27</ecNumber>
    </recommendedName>
</protein>
<dbReference type="InterPro" id="IPR003613">
    <property type="entry name" value="Ubox_domain"/>
</dbReference>
<dbReference type="InterPro" id="IPR013083">
    <property type="entry name" value="Znf_RING/FYVE/PHD"/>
</dbReference>
<dbReference type="InterPro" id="IPR055340">
    <property type="entry name" value="RING-Ubox_PRP19"/>
</dbReference>
<keyword evidence="13 18" id="KW-0833">Ubl conjugation pathway</keyword>
<comment type="similarity">
    <text evidence="4 18">Belongs to the WD repeat PRP19 family.</text>
</comment>
<dbReference type="InterPro" id="IPR020472">
    <property type="entry name" value="WD40_PAC1"/>
</dbReference>
<dbReference type="Pfam" id="PF24814">
    <property type="entry name" value="WD40_Prp19"/>
    <property type="match status" value="1"/>
</dbReference>
<evidence type="ECO:0000256" key="18">
    <source>
        <dbReference type="RuleBase" id="RU367101"/>
    </source>
</evidence>
<dbReference type="InterPro" id="IPR036322">
    <property type="entry name" value="WD40_repeat_dom_sf"/>
</dbReference>
<name>A0A1Q9CJ91_SYMMI</name>
<evidence type="ECO:0000256" key="20">
    <source>
        <dbReference type="SAM" id="MobiDB-lite"/>
    </source>
</evidence>
<dbReference type="SUPFAM" id="SSF57850">
    <property type="entry name" value="RING/U-box"/>
    <property type="match status" value="1"/>
</dbReference>
<dbReference type="FunFam" id="3.30.40.10:FF:000027">
    <property type="entry name" value="Pre-mRNA-processing factor 19, putative"/>
    <property type="match status" value="1"/>
</dbReference>
<evidence type="ECO:0000256" key="16">
    <source>
        <dbReference type="ARBA" id="ARBA00023242"/>
    </source>
</evidence>
<feature type="region of interest" description="Disordered" evidence="20">
    <location>
        <begin position="559"/>
        <end position="599"/>
    </location>
</feature>
<dbReference type="OrthoDB" id="427688at2759"/>
<keyword evidence="21" id="KW-0812">Transmembrane</keyword>
<comment type="pathway">
    <text evidence="3 18">Protein modification; protein ubiquitination.</text>
</comment>
<feature type="repeat" description="WD" evidence="17">
    <location>
        <begin position="1133"/>
        <end position="1174"/>
    </location>
</feature>
<dbReference type="PRINTS" id="PR00320">
    <property type="entry name" value="GPROTEINBRPT"/>
</dbReference>
<dbReference type="EC" id="2.3.2.27" evidence="5 18"/>
<keyword evidence="21" id="KW-0472">Membrane</keyword>
<evidence type="ECO:0000259" key="22">
    <source>
        <dbReference type="SMART" id="SM00504"/>
    </source>
</evidence>
<dbReference type="Gene3D" id="2.130.10.10">
    <property type="entry name" value="YVTN repeat-like/Quinoprotein amine dehydrogenase"/>
    <property type="match status" value="1"/>
</dbReference>
<proteinExistence type="inferred from homology"/>
<dbReference type="EMBL" id="LSRX01001152">
    <property type="protein sequence ID" value="OLP82966.1"/>
    <property type="molecule type" value="Genomic_DNA"/>
</dbReference>
<evidence type="ECO:0000256" key="19">
    <source>
        <dbReference type="SAM" id="Coils"/>
    </source>
</evidence>
<sequence length="1251" mass="139454">MSITDGVEELFGYNRGNFMFDQVLRQWREYQEQDMRVKQFMLYREDVRDLTELTTSKMDSYLMIAILELGCCLDLLVHGVLHIKAMTDEPTWLLWLYVISLAEAFVFLFLSAWLAIHASVSAHSFSVRLLTQFVRLPLPSRRQIDAGSALATDYENKGFEDLLRLPVLRQQAERLSGGGQSQRPQDPSGGVAVAGLVSMSQPNANAAVAAKHVRLYRDLQDNWQAHDAYARACLALGTYKLLHAVAYYTVGLLVLEMHAPWAGLACATVLPMLAWLLIKLDLYFSSARRVLGALFLMLGPLLALVAATLNSLSEPQRVAQSVLVAVVFAMHAGLIVCVACIARAEHVSERGAALPTRFRSVLYLDVFGWLQSPDERAAEESAGPNSTRNQVDREMPLTLREGLYKESSRLGRQLRCEFQTWEVASLEALPSMLRRLRLLQREFDSLCQDFSSLFQDDSSRDRISSNAAQDTSWTSSVYAQEAGEVDGNSIWLRLECHPERVAWFVQPHSEARMLQEPEGKFVSELDGVAARLEMLRQRIESLKEDARLARRGRSRLTRFAGGLMPPSTTSAVRRPRQDTDNMAPSERAAAGSASDARGGTEVWMSSEAAAQTFHPRRDRREESRQPAGQVPWHTFLLASSVLVAVWIVGIVWYVINPLALSPKESVQDCLTPEIKEVLIRWACATIDHRQLDFPYAGWAHRNLTRVKTTFRLLIAQEEKPWSFTSTANHSTDTIDQVKCRLQLCSQGGLWNHSMSTIVCAISGTAPEQPVYSPKTRQVYERRLIEKQVQETGRCPVTQEELRQEDLCEMKVNKVVKPRPAAATSIPGMLTLLQSEWDALMSETYEMKTNLDTTRKQLSHALYQHDAACRVIARLLRERDAARTQVAQLQDQLSNSTPANAPAGSAEAETGLTPQIISKMEELAKTLAKSRKQRSFPDLNPLEEVKRLECKASFPNIHHSTAPGVLSVDVHKVHPHRIATGGVDSQVILFDAQKSKPVQKMAGHSKRVTAVKLHPDKDVVASASQDATVKIWTCSRTTDWSSQYNCLHTIRKHSAEVTDLSIHPLGDYFLTASLDKSWAIHDFHSGRCIRHMQDLDSVYPCMSFHPDGLIIAGGTKDKTVVVWDVKEQATVTSLTGHEGTVQTLSFSGNGYYLASGSDDGVVKLWDLRKPLNIQTLKVDGPVHAVAFDSTGQYLAVGSMAVQVFNFATKTTLTEAAAFKEHTDSVTGLCWGPNAKTLASVSMDTSLRIYSNK</sequence>
<dbReference type="InterPro" id="IPR038959">
    <property type="entry name" value="Prp19"/>
</dbReference>
<feature type="region of interest" description="Disordered" evidence="20">
    <location>
        <begin position="888"/>
        <end position="910"/>
    </location>
</feature>
<evidence type="ECO:0000256" key="1">
    <source>
        <dbReference type="ARBA" id="ARBA00000900"/>
    </source>
</evidence>
<feature type="transmembrane region" description="Helical" evidence="21">
    <location>
        <begin position="634"/>
        <end position="655"/>
    </location>
</feature>
<evidence type="ECO:0000256" key="21">
    <source>
        <dbReference type="SAM" id="Phobius"/>
    </source>
</evidence>
<evidence type="ECO:0000256" key="14">
    <source>
        <dbReference type="ARBA" id="ARBA00023187"/>
    </source>
</evidence>
<comment type="function">
    <text evidence="18">Ubiquitin-protein ligase which is mainly involved pre-mRNA splicing and DNA repair. Required for pre-mRNA splicing as component of the spliceosome.</text>
</comment>
<evidence type="ECO:0000256" key="6">
    <source>
        <dbReference type="ARBA" id="ARBA00015618"/>
    </source>
</evidence>
<dbReference type="GO" id="GO:0006281">
    <property type="term" value="P:DNA repair"/>
    <property type="evidence" value="ECO:0007669"/>
    <property type="project" value="UniProtKB-KW"/>
</dbReference>
<feature type="transmembrane region" description="Helical" evidence="21">
    <location>
        <begin position="232"/>
        <end position="255"/>
    </location>
</feature>
<comment type="subcellular location">
    <subcellularLocation>
        <location evidence="2">Nucleus</location>
        <location evidence="2">Nucleoplasm</location>
    </subcellularLocation>
</comment>
<evidence type="ECO:0000256" key="3">
    <source>
        <dbReference type="ARBA" id="ARBA00004906"/>
    </source>
</evidence>
<dbReference type="GO" id="GO:0070534">
    <property type="term" value="P:protein K63-linked ubiquitination"/>
    <property type="evidence" value="ECO:0007669"/>
    <property type="project" value="UniProtKB-UniRule"/>
</dbReference>
<keyword evidence="11" id="KW-0677">Repeat</keyword>
<dbReference type="PANTHER" id="PTHR43995:SF1">
    <property type="entry name" value="PRE-MRNA-PROCESSING FACTOR 19"/>
    <property type="match status" value="1"/>
</dbReference>
<keyword evidence="15 18" id="KW-0234">DNA repair</keyword>
<keyword evidence="19" id="KW-0175">Coiled coil</keyword>
<dbReference type="UniPathway" id="UPA00143"/>
<dbReference type="GO" id="GO:0005737">
    <property type="term" value="C:cytoplasm"/>
    <property type="evidence" value="ECO:0007669"/>
    <property type="project" value="TreeGrafter"/>
</dbReference>
<feature type="transmembrane region" description="Helical" evidence="21">
    <location>
        <begin position="61"/>
        <end position="81"/>
    </location>
</feature>
<comment type="subunit">
    <text evidence="18">Homotetramer.</text>
</comment>
<feature type="repeat" description="WD" evidence="17">
    <location>
        <begin position="1049"/>
        <end position="1090"/>
    </location>
</feature>
<evidence type="ECO:0000256" key="10">
    <source>
        <dbReference type="ARBA" id="ARBA00022728"/>
    </source>
</evidence>
<organism evidence="23 24">
    <name type="scientific">Symbiodinium microadriaticum</name>
    <name type="common">Dinoflagellate</name>
    <name type="synonym">Zooxanthella microadriatica</name>
    <dbReference type="NCBI Taxonomy" id="2951"/>
    <lineage>
        <taxon>Eukaryota</taxon>
        <taxon>Sar</taxon>
        <taxon>Alveolata</taxon>
        <taxon>Dinophyceae</taxon>
        <taxon>Suessiales</taxon>
        <taxon>Symbiodiniaceae</taxon>
        <taxon>Symbiodinium</taxon>
    </lineage>
</organism>
<gene>
    <name evidence="23" type="primary">PRPF19</name>
    <name evidence="23" type="ORF">AK812_SmicGene36319</name>
</gene>
<keyword evidence="16 18" id="KW-0539">Nucleus</keyword>
<dbReference type="GO" id="GO:0071006">
    <property type="term" value="C:U2-type catalytic step 1 spliceosome"/>
    <property type="evidence" value="ECO:0007669"/>
    <property type="project" value="TreeGrafter"/>
</dbReference>
<evidence type="ECO:0000256" key="13">
    <source>
        <dbReference type="ARBA" id="ARBA00022786"/>
    </source>
</evidence>
<evidence type="ECO:0000256" key="4">
    <source>
        <dbReference type="ARBA" id="ARBA00006388"/>
    </source>
</evidence>
<feature type="repeat" description="WD" evidence="17">
    <location>
        <begin position="1000"/>
        <end position="1031"/>
    </location>
</feature>
<reference evidence="23 24" key="1">
    <citation type="submission" date="2016-02" db="EMBL/GenBank/DDBJ databases">
        <title>Genome analysis of coral dinoflagellate symbionts highlights evolutionary adaptations to a symbiotic lifestyle.</title>
        <authorList>
            <person name="Aranda M."/>
            <person name="Li Y."/>
            <person name="Liew Y.J."/>
            <person name="Baumgarten S."/>
            <person name="Simakov O."/>
            <person name="Wilson M."/>
            <person name="Piel J."/>
            <person name="Ashoor H."/>
            <person name="Bougouffa S."/>
            <person name="Bajic V.B."/>
            <person name="Ryu T."/>
            <person name="Ravasi T."/>
            <person name="Bayer T."/>
            <person name="Micklem G."/>
            <person name="Kim H."/>
            <person name="Bhak J."/>
            <person name="Lajeunesse T.C."/>
            <person name="Voolstra C.R."/>
        </authorList>
    </citation>
    <scope>NUCLEOTIDE SEQUENCE [LARGE SCALE GENOMIC DNA]</scope>
    <source>
        <strain evidence="23 24">CCMP2467</strain>
    </source>
</reference>
<keyword evidence="10 18" id="KW-0747">Spliceosome</keyword>
<dbReference type="AlphaFoldDB" id="A0A1Q9CJ91"/>
<comment type="catalytic activity">
    <reaction evidence="1 18">
        <text>S-ubiquitinyl-[E2 ubiquitin-conjugating enzyme]-L-cysteine + [acceptor protein]-L-lysine = [E2 ubiquitin-conjugating enzyme]-L-cysteine + N(6)-ubiquitinyl-[acceptor protein]-L-lysine.</text>
        <dbReference type="EC" id="2.3.2.27"/>
    </reaction>
</comment>
<keyword evidence="21" id="KW-1133">Transmembrane helix</keyword>
<dbReference type="InterPro" id="IPR019775">
    <property type="entry name" value="WD40_repeat_CS"/>
</dbReference>
<evidence type="ECO:0000256" key="8">
    <source>
        <dbReference type="ARBA" id="ARBA00022664"/>
    </source>
</evidence>
<dbReference type="Gene3D" id="3.30.40.10">
    <property type="entry name" value="Zinc/RING finger domain, C3HC4 (zinc finger)"/>
    <property type="match status" value="1"/>
</dbReference>
<dbReference type="GO" id="GO:0000398">
    <property type="term" value="P:mRNA splicing, via spliceosome"/>
    <property type="evidence" value="ECO:0007669"/>
    <property type="project" value="InterPro"/>
</dbReference>
<dbReference type="CDD" id="cd16656">
    <property type="entry name" value="RING-Ubox_PRP19"/>
    <property type="match status" value="1"/>
</dbReference>
<dbReference type="PROSITE" id="PS50082">
    <property type="entry name" value="WD_REPEATS_2"/>
    <property type="match status" value="5"/>
</dbReference>
<keyword evidence="7 17" id="KW-0853">WD repeat</keyword>
<dbReference type="Pfam" id="PF08606">
    <property type="entry name" value="Prp19"/>
    <property type="match status" value="1"/>
</dbReference>
<keyword evidence="8 18" id="KW-0507">mRNA processing</keyword>
<feature type="transmembrane region" description="Helical" evidence="21">
    <location>
        <begin position="93"/>
        <end position="116"/>
    </location>
</feature>
<keyword evidence="12 18" id="KW-0227">DNA damage</keyword>
<dbReference type="PROSITE" id="PS00678">
    <property type="entry name" value="WD_REPEATS_1"/>
    <property type="match status" value="2"/>
</dbReference>
<dbReference type="CDD" id="cd00200">
    <property type="entry name" value="WD40"/>
    <property type="match status" value="1"/>
</dbReference>
<feature type="transmembrane region" description="Helical" evidence="21">
    <location>
        <begin position="321"/>
        <end position="342"/>
    </location>
</feature>
<comment type="caution">
    <text evidence="23">The sequence shown here is derived from an EMBL/GenBank/DDBJ whole genome shotgun (WGS) entry which is preliminary data.</text>
</comment>
<dbReference type="SMART" id="SM00320">
    <property type="entry name" value="WD40"/>
    <property type="match status" value="7"/>
</dbReference>
<keyword evidence="24" id="KW-1185">Reference proteome</keyword>
<feature type="repeat" description="WD" evidence="17">
    <location>
        <begin position="1217"/>
        <end position="1251"/>
    </location>
</feature>
<evidence type="ECO:0000313" key="23">
    <source>
        <dbReference type="EMBL" id="OLP82966.1"/>
    </source>
</evidence>
<dbReference type="SMART" id="SM00504">
    <property type="entry name" value="Ubox"/>
    <property type="match status" value="1"/>
</dbReference>
<evidence type="ECO:0000256" key="9">
    <source>
        <dbReference type="ARBA" id="ARBA00022679"/>
    </source>
</evidence>
<evidence type="ECO:0000256" key="5">
    <source>
        <dbReference type="ARBA" id="ARBA00012483"/>
    </source>
</evidence>
<dbReference type="GO" id="GO:0005654">
    <property type="term" value="C:nucleoplasm"/>
    <property type="evidence" value="ECO:0007669"/>
    <property type="project" value="UniProtKB-SubCell"/>
</dbReference>
<evidence type="ECO:0000313" key="24">
    <source>
        <dbReference type="Proteomes" id="UP000186817"/>
    </source>
</evidence>
<dbReference type="SUPFAM" id="SSF50978">
    <property type="entry name" value="WD40 repeat-like"/>
    <property type="match status" value="1"/>
</dbReference>
<evidence type="ECO:0000256" key="15">
    <source>
        <dbReference type="ARBA" id="ARBA00023204"/>
    </source>
</evidence>
<keyword evidence="14 18" id="KW-0508">mRNA splicing</keyword>
<feature type="compositionally biased region" description="Polar residues" evidence="20">
    <location>
        <begin position="888"/>
        <end position="898"/>
    </location>
</feature>
<dbReference type="PROSITE" id="PS50294">
    <property type="entry name" value="WD_REPEATS_REGION"/>
    <property type="match status" value="3"/>
</dbReference>
<feature type="compositionally biased region" description="Low complexity" evidence="20">
    <location>
        <begin position="587"/>
        <end position="599"/>
    </location>
</feature>
<evidence type="ECO:0000256" key="7">
    <source>
        <dbReference type="ARBA" id="ARBA00022574"/>
    </source>
</evidence>
<dbReference type="InterPro" id="IPR015943">
    <property type="entry name" value="WD40/YVTN_repeat-like_dom_sf"/>
</dbReference>
<dbReference type="GO" id="GO:0000974">
    <property type="term" value="C:Prp19 complex"/>
    <property type="evidence" value="ECO:0007669"/>
    <property type="project" value="UniProtKB-UniRule"/>
</dbReference>
<feature type="coiled-coil region" evidence="19">
    <location>
        <begin position="525"/>
        <end position="552"/>
    </location>
</feature>
<dbReference type="GO" id="GO:0061630">
    <property type="term" value="F:ubiquitin protein ligase activity"/>
    <property type="evidence" value="ECO:0007669"/>
    <property type="project" value="UniProtKB-UniRule"/>
</dbReference>
<evidence type="ECO:0000256" key="11">
    <source>
        <dbReference type="ARBA" id="ARBA00022737"/>
    </source>
</evidence>
<feature type="transmembrane region" description="Helical" evidence="21">
    <location>
        <begin position="261"/>
        <end position="278"/>
    </location>
</feature>
<evidence type="ECO:0000256" key="2">
    <source>
        <dbReference type="ARBA" id="ARBA00004642"/>
    </source>
</evidence>
<dbReference type="InterPro" id="IPR013915">
    <property type="entry name" value="Prp19_cc"/>
</dbReference>
<evidence type="ECO:0000256" key="12">
    <source>
        <dbReference type="ARBA" id="ARBA00022763"/>
    </source>
</evidence>
<evidence type="ECO:0000256" key="17">
    <source>
        <dbReference type="PROSITE-ProRule" id="PRU00221"/>
    </source>
</evidence>
<feature type="domain" description="U-box" evidence="22">
    <location>
        <begin position="756"/>
        <end position="822"/>
    </location>
</feature>
<accession>A0A1Q9CJ91</accession>